<dbReference type="PANTHER" id="PTHR12911:SF2">
    <property type="entry name" value="SUN DOMAIN-CONTAINING PROTEIN 1"/>
    <property type="match status" value="1"/>
</dbReference>
<dbReference type="PANTHER" id="PTHR12911">
    <property type="entry name" value="SAD1/UNC-84-LIKE PROTEIN-RELATED"/>
    <property type="match status" value="1"/>
</dbReference>
<gene>
    <name evidence="7" type="ORF">CAEBREN_04819</name>
</gene>
<evidence type="ECO:0000256" key="1">
    <source>
        <dbReference type="ARBA" id="ARBA00004370"/>
    </source>
</evidence>
<keyword evidence="3 5" id="KW-1133">Transmembrane helix</keyword>
<dbReference type="STRING" id="135651.G0P5M0"/>
<dbReference type="GO" id="GO:0043495">
    <property type="term" value="F:protein-membrane adaptor activity"/>
    <property type="evidence" value="ECO:0007669"/>
    <property type="project" value="TreeGrafter"/>
</dbReference>
<dbReference type="InParanoid" id="G0P5M0"/>
<dbReference type="HOGENOM" id="CLU_553460_0_0_1"/>
<dbReference type="InterPro" id="IPR045119">
    <property type="entry name" value="SUN1-5"/>
</dbReference>
<comment type="subcellular location">
    <subcellularLocation>
        <location evidence="1">Membrane</location>
    </subcellularLocation>
</comment>
<evidence type="ECO:0000256" key="4">
    <source>
        <dbReference type="ARBA" id="ARBA00023136"/>
    </source>
</evidence>
<dbReference type="GO" id="GO:0034993">
    <property type="term" value="C:meiotic nuclear membrane microtubule tethering complex"/>
    <property type="evidence" value="ECO:0007669"/>
    <property type="project" value="TreeGrafter"/>
</dbReference>
<dbReference type="Proteomes" id="UP000008068">
    <property type="component" value="Unassembled WGS sequence"/>
</dbReference>
<dbReference type="Pfam" id="PF07738">
    <property type="entry name" value="Sad1_UNC"/>
    <property type="match status" value="1"/>
</dbReference>
<evidence type="ECO:0000256" key="2">
    <source>
        <dbReference type="ARBA" id="ARBA00022692"/>
    </source>
</evidence>
<protein>
    <recommendedName>
        <fullName evidence="6">SUN domain-containing protein</fullName>
    </recommendedName>
</protein>
<evidence type="ECO:0000313" key="7">
    <source>
        <dbReference type="EMBL" id="EGT45510.1"/>
    </source>
</evidence>
<feature type="transmembrane region" description="Helical" evidence="5">
    <location>
        <begin position="455"/>
        <end position="480"/>
    </location>
</feature>
<dbReference type="AlphaFoldDB" id="G0P5M0"/>
<evidence type="ECO:0000256" key="3">
    <source>
        <dbReference type="ARBA" id="ARBA00022989"/>
    </source>
</evidence>
<feature type="domain" description="SUN" evidence="6">
    <location>
        <begin position="209"/>
        <end position="372"/>
    </location>
</feature>
<feature type="transmembrane region" description="Helical" evidence="5">
    <location>
        <begin position="69"/>
        <end position="89"/>
    </location>
</feature>
<dbReference type="InterPro" id="IPR012919">
    <property type="entry name" value="SUN_dom"/>
</dbReference>
<reference evidence="8" key="1">
    <citation type="submission" date="2011-07" db="EMBL/GenBank/DDBJ databases">
        <authorList>
            <consortium name="Caenorhabditis brenneri Sequencing and Analysis Consortium"/>
            <person name="Wilson R.K."/>
        </authorList>
    </citation>
    <scope>NUCLEOTIDE SEQUENCE [LARGE SCALE GENOMIC DNA]</scope>
    <source>
        <strain evidence="8">PB2801</strain>
    </source>
</reference>
<dbReference type="eggNOG" id="KOG2687">
    <property type="taxonomic scope" value="Eukaryota"/>
</dbReference>
<accession>G0P5M0</accession>
<keyword evidence="8" id="KW-1185">Reference proteome</keyword>
<evidence type="ECO:0000313" key="8">
    <source>
        <dbReference type="Proteomes" id="UP000008068"/>
    </source>
</evidence>
<dbReference type="EMBL" id="GL380085">
    <property type="protein sequence ID" value="EGT45510.1"/>
    <property type="molecule type" value="Genomic_DNA"/>
</dbReference>
<dbReference type="PROSITE" id="PS51469">
    <property type="entry name" value="SUN"/>
    <property type="match status" value="1"/>
</dbReference>
<name>G0P5M0_CAEBE</name>
<proteinExistence type="predicted"/>
<dbReference type="OrthoDB" id="5856013at2759"/>
<organism evidence="8">
    <name type="scientific">Caenorhabditis brenneri</name>
    <name type="common">Nematode worm</name>
    <dbReference type="NCBI Taxonomy" id="135651"/>
    <lineage>
        <taxon>Eukaryota</taxon>
        <taxon>Metazoa</taxon>
        <taxon>Ecdysozoa</taxon>
        <taxon>Nematoda</taxon>
        <taxon>Chromadorea</taxon>
        <taxon>Rhabditida</taxon>
        <taxon>Rhabditina</taxon>
        <taxon>Rhabditomorpha</taxon>
        <taxon>Rhabditoidea</taxon>
        <taxon>Rhabditidae</taxon>
        <taxon>Peloderinae</taxon>
        <taxon>Caenorhabditis</taxon>
    </lineage>
</organism>
<evidence type="ECO:0000259" key="6">
    <source>
        <dbReference type="PROSITE" id="PS51469"/>
    </source>
</evidence>
<sequence length="494" mass="56560">MKIKLTEKDLEKSLEEKSEGKIKEKTEEKTEEKTALVSTEIENSLQTFVLAKENTTRNFCLFLIWRHGLLFALLGIFNFIILGAIHIHVVHQNRDLKTEINNLKQLYSTEDFDFVKRMTRIKNEIPEYTSVVLETKRMDSNGMYSIDRIVFKAEEYSPENNKSVLGTVAVVYDKDPMDVQLDPSSVIQCSMNSANNVTFAFNAADAIKGAFVVQGQSSKTVSVGDDFEDQVSNFFGDVDNGFVVLDRKEIPVDKAWCSNEKNPLLTIRLSEYIKPTAVSYQHAHWSNVVPNGAPKLYDVVACLNAVCNKTVPLVTDCEYKSGPGPCFQQQFCKVSSDKKLPPTNKVQIHFRENHGNATKTCAYRIRVHGKPVIYIPEKSEVDQDEEVLAEFHKRKQIPRNSRFTNCSDLAWYHNNLPILYNARRHTCPRLYSEECCDECPRCCKDCRMEPGIASYIQLAVVVLVVLFIPIFIMFVLYQIYSILDKCYMKNNHYN</sequence>
<keyword evidence="4 5" id="KW-0472">Membrane</keyword>
<dbReference type="Gene3D" id="2.60.120.260">
    <property type="entry name" value="Galactose-binding domain-like"/>
    <property type="match status" value="1"/>
</dbReference>
<evidence type="ECO:0000256" key="5">
    <source>
        <dbReference type="SAM" id="Phobius"/>
    </source>
</evidence>
<keyword evidence="2 5" id="KW-0812">Transmembrane</keyword>